<dbReference type="EMBL" id="AP008232">
    <property type="protein sequence ID" value="BAE74442.1"/>
    <property type="molecule type" value="Genomic_DNA"/>
</dbReference>
<accession>Q2NTT3</accession>
<organism evidence="1 3">
    <name type="scientific">Sodalis glossinidius (strain morsitans)</name>
    <dbReference type="NCBI Taxonomy" id="343509"/>
    <lineage>
        <taxon>Bacteria</taxon>
        <taxon>Pseudomonadati</taxon>
        <taxon>Pseudomonadota</taxon>
        <taxon>Gammaproteobacteria</taxon>
        <taxon>Enterobacterales</taxon>
        <taxon>Bruguierivoracaceae</taxon>
        <taxon>Sodalis</taxon>
    </lineage>
</organism>
<dbReference type="Proteomes" id="UP000245838">
    <property type="component" value="Chromosome sggmmb4_Chromosome"/>
</dbReference>
<evidence type="ECO:0000313" key="3">
    <source>
        <dbReference type="Proteomes" id="UP000001932"/>
    </source>
</evidence>
<dbReference type="RefSeq" id="WP_011410998.1">
    <property type="nucleotide sequence ID" value="NC_007712.1"/>
</dbReference>
<reference evidence="2 4" key="2">
    <citation type="submission" date="2015-05" db="EMBL/GenBank/DDBJ databases">
        <authorList>
            <person name="Goodhead I."/>
        </authorList>
    </citation>
    <scope>NUCLEOTIDE SEQUENCE [LARGE SCALE GENOMIC DNA]</scope>
    <source>
        <strain evidence="2">B4</strain>
        <strain evidence="4">morsitans</strain>
    </source>
</reference>
<evidence type="ECO:0000313" key="4">
    <source>
        <dbReference type="Proteomes" id="UP000245838"/>
    </source>
</evidence>
<dbReference type="Proteomes" id="UP000001932">
    <property type="component" value="Chromosome"/>
</dbReference>
<dbReference type="BioCyc" id="SGLO343509:SGP1_RS10225-MONOMER"/>
<gene>
    <name evidence="1" type="ordered locus">SG1167</name>
    <name evidence="2" type="ORF">SGGMMB4_02655</name>
</gene>
<dbReference type="HOGENOM" id="CLU_1481079_0_0_6"/>
<name>Q2NTT3_SODGM</name>
<evidence type="ECO:0000313" key="2">
    <source>
        <dbReference type="EMBL" id="CRL45118.1"/>
    </source>
</evidence>
<sequence length="182" mass="20361">MSDSSIIEALLAAVEQKLSEVKARLQKTESTQPFKIEAGKVFIEEAPIKNAVIRAASDGCITANREAIVENAVRIANMLGMNAVNAHAGKYDEMQLRKMALRRNEILDSIADALTPREGYRCRDFDMRKLGRVLGQMQALAELQALIEVNDRGLEAKEKIFEELTIHRLKNSPFQKVGERHA</sequence>
<evidence type="ECO:0000313" key="1">
    <source>
        <dbReference type="EMBL" id="BAE74442.1"/>
    </source>
</evidence>
<proteinExistence type="predicted"/>
<dbReference type="KEGG" id="sgl:SG1167"/>
<protein>
    <submittedName>
        <fullName evidence="1">Uncharacterized protein</fullName>
    </submittedName>
</protein>
<dbReference type="AlphaFoldDB" id="Q2NTT3"/>
<reference evidence="1 3" key="1">
    <citation type="journal article" date="2006" name="Genome Res.">
        <title>Massive genome erosion and functional adaptations provide insights into the symbiotic lifestyle of Sodalis glossinidius in the tsetse host.</title>
        <authorList>
            <person name="Toh H."/>
            <person name="Weiss B.L."/>
            <person name="Perkin S.A.H."/>
            <person name="Yamashita A."/>
            <person name="Oshima K."/>
            <person name="Hattori M."/>
            <person name="Aksoy S."/>
        </authorList>
    </citation>
    <scope>NUCLEOTIDE SEQUENCE [LARGE SCALE GENOMIC DNA]</scope>
    <source>
        <strain evidence="3">morsitans</strain>
        <strain evidence="1">Morsitans</strain>
    </source>
</reference>
<keyword evidence="3" id="KW-1185">Reference proteome</keyword>
<dbReference type="EMBL" id="LN854557">
    <property type="protein sequence ID" value="CRL45118.1"/>
    <property type="molecule type" value="Genomic_DNA"/>
</dbReference>